<comment type="caution">
    <text evidence="1">The sequence shown here is derived from an EMBL/GenBank/DDBJ whole genome shotgun (WGS) entry which is preliminary data.</text>
</comment>
<reference evidence="2" key="1">
    <citation type="journal article" date="2019" name="Int. J. Syst. Evol. Microbiol.">
        <title>The Global Catalogue of Microorganisms (GCM) 10K type strain sequencing project: providing services to taxonomists for standard genome sequencing and annotation.</title>
        <authorList>
            <consortium name="The Broad Institute Genomics Platform"/>
            <consortium name="The Broad Institute Genome Sequencing Center for Infectious Disease"/>
            <person name="Wu L."/>
            <person name="Ma J."/>
        </authorList>
    </citation>
    <scope>NUCLEOTIDE SEQUENCE [LARGE SCALE GENOMIC DNA]</scope>
    <source>
        <strain evidence="2">CCUG 52468</strain>
    </source>
</reference>
<evidence type="ECO:0000313" key="1">
    <source>
        <dbReference type="EMBL" id="MFD1165730.1"/>
    </source>
</evidence>
<evidence type="ECO:0000313" key="2">
    <source>
        <dbReference type="Proteomes" id="UP001597205"/>
    </source>
</evidence>
<organism evidence="1 2">
    <name type="scientific">Sphingobacterium daejeonense</name>
    <dbReference type="NCBI Taxonomy" id="371142"/>
    <lineage>
        <taxon>Bacteria</taxon>
        <taxon>Pseudomonadati</taxon>
        <taxon>Bacteroidota</taxon>
        <taxon>Sphingobacteriia</taxon>
        <taxon>Sphingobacteriales</taxon>
        <taxon>Sphingobacteriaceae</taxon>
        <taxon>Sphingobacterium</taxon>
    </lineage>
</organism>
<protein>
    <recommendedName>
        <fullName evidence="3">Response regulatory domain-containing protein</fullName>
    </recommendedName>
</protein>
<accession>A0ABW3RKZ7</accession>
<gene>
    <name evidence="1" type="ORF">ACFQ2C_08965</name>
</gene>
<dbReference type="Proteomes" id="UP001597205">
    <property type="component" value="Unassembled WGS sequence"/>
</dbReference>
<keyword evidence="2" id="KW-1185">Reference proteome</keyword>
<proteinExistence type="predicted"/>
<dbReference type="EMBL" id="JBHTKY010000011">
    <property type="protein sequence ID" value="MFD1165730.1"/>
    <property type="molecule type" value="Genomic_DNA"/>
</dbReference>
<sequence length="103" mass="11660">MKLLNFVVIGKNVDILNTLKRLIENNTGWTAYVMDDENELKTYLNNHPVDVIILSSGLPEFTEIGIKAYALCVDDHIKVIQHFGGGSGLLKNEIYSLFPNYEF</sequence>
<name>A0ABW3RKZ7_9SPHI</name>
<evidence type="ECO:0008006" key="3">
    <source>
        <dbReference type="Google" id="ProtNLM"/>
    </source>
</evidence>
<dbReference type="RefSeq" id="WP_099371850.1">
    <property type="nucleotide sequence ID" value="NZ_JBHTKY010000011.1"/>
</dbReference>